<organism evidence="1 2">
    <name type="scientific">Penicillium cf. griseofulvum</name>
    <dbReference type="NCBI Taxonomy" id="2972120"/>
    <lineage>
        <taxon>Eukaryota</taxon>
        <taxon>Fungi</taxon>
        <taxon>Dikarya</taxon>
        <taxon>Ascomycota</taxon>
        <taxon>Pezizomycotina</taxon>
        <taxon>Eurotiomycetes</taxon>
        <taxon>Eurotiomycetidae</taxon>
        <taxon>Eurotiales</taxon>
        <taxon>Aspergillaceae</taxon>
        <taxon>Penicillium</taxon>
    </lineage>
</organism>
<reference evidence="1" key="1">
    <citation type="submission" date="2022-11" db="EMBL/GenBank/DDBJ databases">
        <authorList>
            <person name="Petersen C."/>
        </authorList>
    </citation>
    <scope>NUCLEOTIDE SEQUENCE</scope>
    <source>
        <strain evidence="1">IBT 16849</strain>
    </source>
</reference>
<accession>A0A9W9J3C1</accession>
<sequence>MSKFHLGEDGGILLLFSIVITHPHSPSSPQLTLDLNNHPRLPLFIRLLLITPPLAIATPSHCWCQPTYFPRLKFKLNPLRSFFQLLDSLPLRRVSLHNLALAPETAELTHVAAPPAAHTI</sequence>
<dbReference type="EMBL" id="JAPQKP010000005">
    <property type="protein sequence ID" value="KAJ5189198.1"/>
    <property type="molecule type" value="Genomic_DNA"/>
</dbReference>
<protein>
    <submittedName>
        <fullName evidence="1">Uncharacterized protein</fullName>
    </submittedName>
</protein>
<keyword evidence="2" id="KW-1185">Reference proteome</keyword>
<evidence type="ECO:0000313" key="1">
    <source>
        <dbReference type="EMBL" id="KAJ5189198.1"/>
    </source>
</evidence>
<dbReference type="Proteomes" id="UP001150879">
    <property type="component" value="Unassembled WGS sequence"/>
</dbReference>
<comment type="caution">
    <text evidence="1">The sequence shown here is derived from an EMBL/GenBank/DDBJ whole genome shotgun (WGS) entry which is preliminary data.</text>
</comment>
<name>A0A9W9J3C1_9EURO</name>
<evidence type="ECO:0000313" key="2">
    <source>
        <dbReference type="Proteomes" id="UP001150879"/>
    </source>
</evidence>
<proteinExistence type="predicted"/>
<dbReference type="AlphaFoldDB" id="A0A9W9J3C1"/>
<reference evidence="1" key="2">
    <citation type="journal article" date="2023" name="IMA Fungus">
        <title>Comparative genomic study of the Penicillium genus elucidates a diverse pangenome and 15 lateral gene transfer events.</title>
        <authorList>
            <person name="Petersen C."/>
            <person name="Sorensen T."/>
            <person name="Nielsen M.R."/>
            <person name="Sondergaard T.E."/>
            <person name="Sorensen J.L."/>
            <person name="Fitzpatrick D.A."/>
            <person name="Frisvad J.C."/>
            <person name="Nielsen K.L."/>
        </authorList>
    </citation>
    <scope>NUCLEOTIDE SEQUENCE</scope>
    <source>
        <strain evidence="1">IBT 16849</strain>
    </source>
</reference>
<gene>
    <name evidence="1" type="ORF">N7472_008212</name>
</gene>